<dbReference type="Pfam" id="PF16009">
    <property type="entry name" value="DUF4779"/>
    <property type="match status" value="1"/>
</dbReference>
<feature type="region of interest" description="Disordered" evidence="1">
    <location>
        <begin position="254"/>
        <end position="350"/>
    </location>
</feature>
<reference evidence="3 4" key="1">
    <citation type="journal article" date="2021" name="BMC Biol.">
        <title>Horizontally acquired antibacterial genes associated with adaptive radiation of ladybird beetles.</title>
        <authorList>
            <person name="Li H.S."/>
            <person name="Tang X.F."/>
            <person name="Huang Y.H."/>
            <person name="Xu Z.Y."/>
            <person name="Chen M.L."/>
            <person name="Du X.Y."/>
            <person name="Qiu B.Y."/>
            <person name="Chen P.T."/>
            <person name="Zhang W."/>
            <person name="Slipinski A."/>
            <person name="Escalona H.E."/>
            <person name="Waterhouse R.M."/>
            <person name="Zwick A."/>
            <person name="Pang H."/>
        </authorList>
    </citation>
    <scope>NUCLEOTIDE SEQUENCE [LARGE SCALE GENOMIC DNA]</scope>
    <source>
        <strain evidence="3">SYSU2018</strain>
    </source>
</reference>
<feature type="compositionally biased region" description="Basic and acidic residues" evidence="1">
    <location>
        <begin position="283"/>
        <end position="314"/>
    </location>
</feature>
<proteinExistence type="predicted"/>
<sequence length="350" mass="38808">MWVKFSILFGLFLCVRCLGKQSMIVKRSGYEDQAVAASGYSYQADGNGPISYSTFKIGSGNLPLRDLIPAQSVGIQPLSYLPAGVPLKAPPNLYGAFSNFGNGHLTNPQLLQFGEWMPAEYRWPYINHPNNGLYKNGIIGEHHQYAKGNGNKYDEANNQEEGRKGEQLYKNQQNYDNAAKGKHLNQDHKEHYAQEGGNAANNQESANHYSQNKEAAKGVKGGSFSESSGHKKGSKTTGYHKVYHKDEYKKDHSFYDESNTSGHHNKYESGNSQFGKESGASEADGHSNSAHEKSDYGAKGYRDEGKYLKEDKGHQNVNGDSAFRENNENYAKKGGQQYQDENGYAVSESD</sequence>
<evidence type="ECO:0000256" key="1">
    <source>
        <dbReference type="SAM" id="MobiDB-lite"/>
    </source>
</evidence>
<feature type="compositionally biased region" description="Polar residues" evidence="1">
    <location>
        <begin position="256"/>
        <end position="275"/>
    </location>
</feature>
<feature type="signal peptide" evidence="2">
    <location>
        <begin position="1"/>
        <end position="19"/>
    </location>
</feature>
<name>A0ABD2MJ66_9CUCU</name>
<comment type="caution">
    <text evidence="3">The sequence shown here is derived from an EMBL/GenBank/DDBJ whole genome shotgun (WGS) entry which is preliminary data.</text>
</comment>
<accession>A0ABD2MJ66</accession>
<feature type="compositionally biased region" description="Basic and acidic residues" evidence="1">
    <location>
        <begin position="322"/>
        <end position="331"/>
    </location>
</feature>
<feature type="region of interest" description="Disordered" evidence="1">
    <location>
        <begin position="199"/>
        <end position="240"/>
    </location>
</feature>
<organism evidence="3 4">
    <name type="scientific">Cryptolaemus montrouzieri</name>
    <dbReference type="NCBI Taxonomy" id="559131"/>
    <lineage>
        <taxon>Eukaryota</taxon>
        <taxon>Metazoa</taxon>
        <taxon>Ecdysozoa</taxon>
        <taxon>Arthropoda</taxon>
        <taxon>Hexapoda</taxon>
        <taxon>Insecta</taxon>
        <taxon>Pterygota</taxon>
        <taxon>Neoptera</taxon>
        <taxon>Endopterygota</taxon>
        <taxon>Coleoptera</taxon>
        <taxon>Polyphaga</taxon>
        <taxon>Cucujiformia</taxon>
        <taxon>Coccinelloidea</taxon>
        <taxon>Coccinellidae</taxon>
        <taxon>Scymninae</taxon>
        <taxon>Scymnini</taxon>
        <taxon>Cryptolaemus</taxon>
    </lineage>
</organism>
<dbReference type="AlphaFoldDB" id="A0ABD2MJ66"/>
<keyword evidence="4" id="KW-1185">Reference proteome</keyword>
<feature type="compositionally biased region" description="Polar residues" evidence="1">
    <location>
        <begin position="199"/>
        <end position="213"/>
    </location>
</feature>
<keyword evidence="2" id="KW-0732">Signal</keyword>
<dbReference type="Proteomes" id="UP001516400">
    <property type="component" value="Unassembled WGS sequence"/>
</dbReference>
<evidence type="ECO:0000256" key="2">
    <source>
        <dbReference type="SAM" id="SignalP"/>
    </source>
</evidence>
<dbReference type="InterPro" id="IPR031959">
    <property type="entry name" value="DUF4779"/>
</dbReference>
<evidence type="ECO:0000313" key="3">
    <source>
        <dbReference type="EMBL" id="KAL3266420.1"/>
    </source>
</evidence>
<gene>
    <name evidence="3" type="ORF">HHI36_010596</name>
</gene>
<protein>
    <submittedName>
        <fullName evidence="3">Uncharacterized protein</fullName>
    </submittedName>
</protein>
<evidence type="ECO:0000313" key="4">
    <source>
        <dbReference type="Proteomes" id="UP001516400"/>
    </source>
</evidence>
<dbReference type="EMBL" id="JABFTP020000001">
    <property type="protein sequence ID" value="KAL3266420.1"/>
    <property type="molecule type" value="Genomic_DNA"/>
</dbReference>
<feature type="chain" id="PRO_5044746202" evidence="2">
    <location>
        <begin position="20"/>
        <end position="350"/>
    </location>
</feature>